<feature type="region of interest" description="Disordered" evidence="1">
    <location>
        <begin position="32"/>
        <end position="79"/>
    </location>
</feature>
<dbReference type="STRING" id="1764295.A0A5B8N248"/>
<dbReference type="PANTHER" id="PTHR33477:SF2">
    <property type="entry name" value="2-PHOSPHOGLYCERATE KINASE"/>
    <property type="match status" value="1"/>
</dbReference>
<evidence type="ECO:0008006" key="4">
    <source>
        <dbReference type="Google" id="ProtNLM"/>
    </source>
</evidence>
<feature type="compositionally biased region" description="Low complexity" evidence="1">
    <location>
        <begin position="69"/>
        <end position="79"/>
    </location>
</feature>
<accession>A0A5B8N248</accession>
<keyword evidence="3" id="KW-1185">Reference proteome</keyword>
<dbReference type="InterPro" id="IPR027417">
    <property type="entry name" value="P-loop_NTPase"/>
</dbReference>
<dbReference type="PANTHER" id="PTHR33477">
    <property type="entry name" value="P-LOOP NTPASE DOMAIN-CONTAINING PROTEIN LPA1 HOMOLOG 1"/>
    <property type="match status" value="1"/>
</dbReference>
<protein>
    <recommendedName>
        <fullName evidence="4">2-phosphoglycerate kinase</fullName>
    </recommendedName>
</protein>
<evidence type="ECO:0000256" key="1">
    <source>
        <dbReference type="SAM" id="MobiDB-lite"/>
    </source>
</evidence>
<sequence>MDVPIEFSSKRSTKSGSKYDYVKVRVWLSEQDARDGKKQNDDGGVGGHDNDSSDSSSQSPRRFRALGRSDSGSSSTSTGAKKHYYVLSRFLLARMLTAARVPKKKATQIMLELKKKLVDENRLDISQKQLENEVFALLETNGFSKKYVECFGMITSFYHLKIPLIVYICGTACVGKSMIATHLAERLNLPNVLQTDLFAQIIRMSEDSPMHPFPLWDRKDVAGLQGTAASQAAAGAVGERSPTDSGDSSPVASLLHEFKRECACVRKSVQGDLEKSLHDGKSIILEGTYLDPAMFTDLYAAARGRDPPGQERAPLGELEACDPYAESEESTPASLERRDKTYSPIIVPIVLAMDKETHLDALDQWMTSSRDDPAEAPLDSEKEHVYQTLSQIQNYYVRFAKSHADTVKLCYVDPMRIQDTVDDLHSHLLEEIMASFPRKAKAQPP</sequence>
<gene>
    <name evidence="2" type="ORF">A3770_19p84530</name>
</gene>
<reference evidence="2 3" key="1">
    <citation type="submission" date="2018-07" db="EMBL/GenBank/DDBJ databases">
        <title>The complete nuclear genome of the prasinophyte Chloropicon primus (CCMP1205).</title>
        <authorList>
            <person name="Pombert J.-F."/>
            <person name="Otis C."/>
            <person name="Turmel M."/>
            <person name="Lemieux C."/>
        </authorList>
    </citation>
    <scope>NUCLEOTIDE SEQUENCE [LARGE SCALE GENOMIC DNA]</scope>
    <source>
        <strain evidence="2 3">CCMP1205</strain>
    </source>
</reference>
<dbReference type="AlphaFoldDB" id="A0A5B8N248"/>
<evidence type="ECO:0000313" key="2">
    <source>
        <dbReference type="EMBL" id="QDZ25935.1"/>
    </source>
</evidence>
<dbReference type="SUPFAM" id="SSF52540">
    <property type="entry name" value="P-loop containing nucleoside triphosphate hydrolases"/>
    <property type="match status" value="1"/>
</dbReference>
<name>A0A5B8N248_9CHLO</name>
<feature type="compositionally biased region" description="Basic and acidic residues" evidence="1">
    <location>
        <begin position="32"/>
        <end position="41"/>
    </location>
</feature>
<dbReference type="Gene3D" id="3.40.50.300">
    <property type="entry name" value="P-loop containing nucleotide triphosphate hydrolases"/>
    <property type="match status" value="1"/>
</dbReference>
<evidence type="ECO:0000313" key="3">
    <source>
        <dbReference type="Proteomes" id="UP000316726"/>
    </source>
</evidence>
<dbReference type="OrthoDB" id="271259at2759"/>
<feature type="region of interest" description="Disordered" evidence="1">
    <location>
        <begin position="305"/>
        <end position="336"/>
    </location>
</feature>
<organism evidence="2 3">
    <name type="scientific">Chloropicon primus</name>
    <dbReference type="NCBI Taxonomy" id="1764295"/>
    <lineage>
        <taxon>Eukaryota</taxon>
        <taxon>Viridiplantae</taxon>
        <taxon>Chlorophyta</taxon>
        <taxon>Chloropicophyceae</taxon>
        <taxon>Chloropicales</taxon>
        <taxon>Chloropicaceae</taxon>
        <taxon>Chloropicon</taxon>
    </lineage>
</organism>
<proteinExistence type="predicted"/>
<dbReference type="EMBL" id="CP031052">
    <property type="protein sequence ID" value="QDZ25935.1"/>
    <property type="molecule type" value="Genomic_DNA"/>
</dbReference>
<dbReference type="Proteomes" id="UP000316726">
    <property type="component" value="Chromosome 19"/>
</dbReference>